<dbReference type="GO" id="GO:0046354">
    <property type="term" value="P:mannan biosynthetic process"/>
    <property type="evidence" value="ECO:0007669"/>
    <property type="project" value="TreeGrafter"/>
</dbReference>
<dbReference type="Proteomes" id="UP001165063">
    <property type="component" value="Unassembled WGS sequence"/>
</dbReference>
<dbReference type="PANTHER" id="PTHR31646">
    <property type="entry name" value="ALPHA-1,2-MANNOSYLTRANSFERASE MNN2"/>
    <property type="match status" value="1"/>
</dbReference>
<dbReference type="AlphaFoldDB" id="A0A9W7DKA8"/>
<evidence type="ECO:0000256" key="5">
    <source>
        <dbReference type="ARBA" id="ARBA00022692"/>
    </source>
</evidence>
<evidence type="ECO:0000313" key="12">
    <source>
        <dbReference type="Proteomes" id="UP001165063"/>
    </source>
</evidence>
<feature type="compositionally biased region" description="Low complexity" evidence="10">
    <location>
        <begin position="553"/>
        <end position="565"/>
    </location>
</feature>
<comment type="pathway">
    <text evidence="2">Protein modification; protein glycosylation.</text>
</comment>
<evidence type="ECO:0000256" key="10">
    <source>
        <dbReference type="SAM" id="MobiDB-lite"/>
    </source>
</evidence>
<evidence type="ECO:0000256" key="9">
    <source>
        <dbReference type="ARBA" id="ARBA00023136"/>
    </source>
</evidence>
<dbReference type="EMBL" id="BSXU01006519">
    <property type="protein sequence ID" value="GMG55934.1"/>
    <property type="molecule type" value="Genomic_DNA"/>
</dbReference>
<name>A0A9W7DKA8_AMBMO</name>
<keyword evidence="5" id="KW-0812">Transmembrane</keyword>
<keyword evidence="7" id="KW-1133">Transmembrane helix</keyword>
<evidence type="ECO:0000256" key="1">
    <source>
        <dbReference type="ARBA" id="ARBA00004323"/>
    </source>
</evidence>
<evidence type="ECO:0000256" key="6">
    <source>
        <dbReference type="ARBA" id="ARBA00022968"/>
    </source>
</evidence>
<dbReference type="GO" id="GO:0000139">
    <property type="term" value="C:Golgi membrane"/>
    <property type="evidence" value="ECO:0007669"/>
    <property type="project" value="UniProtKB-SubCell"/>
</dbReference>
<proteinExistence type="inferred from homology"/>
<sequence length="575" mass="65925">MVGGGIYSWYAYLAIQGLRTVGSVLPVEVLLPKEEDYEADLCEKNLPSLNAKCIMMPTVFGKENMEKFDLTGYQFKSFALLGSSFENTFLLDSDSFAVKNPDELFTSDLFLNLEMITWPDFWKRTTSPYYYQVAGIPIGKTPVRRMNDIFTDPTKFYKDSEIENYKQKIEFHDRSGAIPDWTSESGELLIRKSTHFDALLLSAYYNADGPQGYHPLLSQGGAGEGDKETFIAASRFYNKPYYQVYRQPDRLYGYYKDKGKGEWDHTTIAQFDPLQDFAILKKVIKNIRTKIEVEGDEFKYDYDELFRKPWNDNDKDLKPMFYHVHNPKMDPFYIQDQKITQNPRGGPIRNIGGEFNRWLDFDFENWLYETMREDLFSEKLKFACFKDKEFGEIDGWLSKRIDFLRRSNTRILLGQEVKWNKFEPLQELSYEEDQMITAEIWDKFFQDVPFSEVDERGRSAEYDPFAVDGKSHIKQKVDSKLDAGSGSGSGVGTNTGANANPDEQWNSEPAANAPVDDIANGAAPVAEEPWKGEQDQAAVIDEPQPWKGEGEAAKVVPDADPVADIPADEPWKDGN</sequence>
<dbReference type="GO" id="GO:0000026">
    <property type="term" value="F:alpha-1,2-mannosyltransferase activity"/>
    <property type="evidence" value="ECO:0007669"/>
    <property type="project" value="TreeGrafter"/>
</dbReference>
<evidence type="ECO:0000256" key="3">
    <source>
        <dbReference type="ARBA" id="ARBA00009105"/>
    </source>
</evidence>
<evidence type="ECO:0000256" key="4">
    <source>
        <dbReference type="ARBA" id="ARBA00022679"/>
    </source>
</evidence>
<evidence type="ECO:0000256" key="2">
    <source>
        <dbReference type="ARBA" id="ARBA00004922"/>
    </source>
</evidence>
<evidence type="ECO:0000256" key="8">
    <source>
        <dbReference type="ARBA" id="ARBA00023034"/>
    </source>
</evidence>
<keyword evidence="6" id="KW-0735">Signal-anchor</keyword>
<dbReference type="InterPro" id="IPR029044">
    <property type="entry name" value="Nucleotide-diphossugar_trans"/>
</dbReference>
<comment type="caution">
    <text evidence="11">The sequence shown here is derived from an EMBL/GenBank/DDBJ whole genome shotgun (WGS) entry which is preliminary data.</text>
</comment>
<organism evidence="11 12">
    <name type="scientific">Ambrosiozyma monospora</name>
    <name type="common">Yeast</name>
    <name type="synonym">Endomycopsis monosporus</name>
    <dbReference type="NCBI Taxonomy" id="43982"/>
    <lineage>
        <taxon>Eukaryota</taxon>
        <taxon>Fungi</taxon>
        <taxon>Dikarya</taxon>
        <taxon>Ascomycota</taxon>
        <taxon>Saccharomycotina</taxon>
        <taxon>Pichiomycetes</taxon>
        <taxon>Pichiales</taxon>
        <taxon>Pichiaceae</taxon>
        <taxon>Ambrosiozyma</taxon>
    </lineage>
</organism>
<keyword evidence="4" id="KW-0808">Transferase</keyword>
<protein>
    <submittedName>
        <fullName evidence="11">Unnamed protein product</fullName>
    </submittedName>
</protein>
<dbReference type="InterPro" id="IPR022751">
    <property type="entry name" value="Alpha_mannosyltransferase"/>
</dbReference>
<accession>A0A9W7DKA8</accession>
<evidence type="ECO:0000313" key="11">
    <source>
        <dbReference type="EMBL" id="GMG55934.1"/>
    </source>
</evidence>
<feature type="region of interest" description="Disordered" evidence="10">
    <location>
        <begin position="476"/>
        <end position="575"/>
    </location>
</feature>
<reference evidence="11" key="1">
    <citation type="submission" date="2023-04" db="EMBL/GenBank/DDBJ databases">
        <title>Ambrosiozyma monospora NBRC 1965.</title>
        <authorList>
            <person name="Ichikawa N."/>
            <person name="Sato H."/>
            <person name="Tonouchi N."/>
        </authorList>
    </citation>
    <scope>NUCLEOTIDE SEQUENCE</scope>
    <source>
        <strain evidence="11">NBRC 1965</strain>
    </source>
</reference>
<keyword evidence="8" id="KW-0333">Golgi apparatus</keyword>
<comment type="subcellular location">
    <subcellularLocation>
        <location evidence="1">Golgi apparatus membrane</location>
        <topology evidence="1">Single-pass type II membrane protein</topology>
    </subcellularLocation>
</comment>
<dbReference type="PANTHER" id="PTHR31646:SF1">
    <property type="entry name" value="ALPHA-1,2-MANNOSYLTRANSFERASE MNN2"/>
    <property type="match status" value="1"/>
</dbReference>
<dbReference type="OrthoDB" id="430354at2759"/>
<comment type="similarity">
    <text evidence="3">Belongs to the MNN1/MNT family.</text>
</comment>
<dbReference type="Pfam" id="PF11051">
    <property type="entry name" value="Mannosyl_trans3"/>
    <property type="match status" value="1"/>
</dbReference>
<dbReference type="SUPFAM" id="SSF53448">
    <property type="entry name" value="Nucleotide-diphospho-sugar transferases"/>
    <property type="match status" value="1"/>
</dbReference>
<keyword evidence="9" id="KW-0472">Membrane</keyword>
<gene>
    <name evidence="11" type="ORF">Amon01_000800300</name>
</gene>
<keyword evidence="12" id="KW-1185">Reference proteome</keyword>
<evidence type="ECO:0000256" key="7">
    <source>
        <dbReference type="ARBA" id="ARBA00022989"/>
    </source>
</evidence>